<evidence type="ECO:0000313" key="9">
    <source>
        <dbReference type="Proteomes" id="UP001156856"/>
    </source>
</evidence>
<keyword evidence="2" id="KW-0229">DNA integration</keyword>
<organism evidence="6 8">
    <name type="scientific">Methylobacterium oxalidis</name>
    <dbReference type="NCBI Taxonomy" id="944322"/>
    <lineage>
        <taxon>Bacteria</taxon>
        <taxon>Pseudomonadati</taxon>
        <taxon>Pseudomonadota</taxon>
        <taxon>Alphaproteobacteria</taxon>
        <taxon>Hyphomicrobiales</taxon>
        <taxon>Methylobacteriaceae</taxon>
        <taxon>Methylobacterium</taxon>
    </lineage>
</organism>
<dbReference type="AlphaFoldDB" id="A0A512J1B6"/>
<dbReference type="GO" id="GO:0003677">
    <property type="term" value="F:DNA binding"/>
    <property type="evidence" value="ECO:0007669"/>
    <property type="project" value="UniProtKB-KW"/>
</dbReference>
<evidence type="ECO:0000259" key="5">
    <source>
        <dbReference type="PROSITE" id="PS51898"/>
    </source>
</evidence>
<dbReference type="Gene3D" id="1.10.150.130">
    <property type="match status" value="1"/>
</dbReference>
<evidence type="ECO:0000256" key="2">
    <source>
        <dbReference type="ARBA" id="ARBA00022908"/>
    </source>
</evidence>
<name>A0A512J1B6_9HYPH</name>
<dbReference type="PANTHER" id="PTHR30629:SF2">
    <property type="entry name" value="PROPHAGE INTEGRASE INTS-RELATED"/>
    <property type="match status" value="1"/>
</dbReference>
<keyword evidence="3" id="KW-0238">DNA-binding</keyword>
<proteinExistence type="inferred from homology"/>
<reference evidence="7" key="4">
    <citation type="submission" date="2023-01" db="EMBL/GenBank/DDBJ databases">
        <title>Draft genome sequence of Methylobacterium oxalidis strain NBRC 107715.</title>
        <authorList>
            <person name="Sun Q."/>
            <person name="Mori K."/>
        </authorList>
    </citation>
    <scope>NUCLEOTIDE SEQUENCE</scope>
    <source>
        <strain evidence="7">NBRC 107715</strain>
    </source>
</reference>
<dbReference type="InterPro" id="IPR010998">
    <property type="entry name" value="Integrase_recombinase_N"/>
</dbReference>
<dbReference type="GO" id="GO:0015074">
    <property type="term" value="P:DNA integration"/>
    <property type="evidence" value="ECO:0007669"/>
    <property type="project" value="UniProtKB-KW"/>
</dbReference>
<dbReference type="EMBL" id="BJZU01000028">
    <property type="protein sequence ID" value="GEP03703.1"/>
    <property type="molecule type" value="Genomic_DNA"/>
</dbReference>
<reference evidence="7" key="1">
    <citation type="journal article" date="2014" name="Int. J. Syst. Evol. Microbiol.">
        <title>Complete genome of a new Firmicutes species belonging to the dominant human colonic microbiota ('Ruminococcus bicirculans') reveals two chromosomes and a selective capacity to utilize plant glucans.</title>
        <authorList>
            <consortium name="NISC Comparative Sequencing Program"/>
            <person name="Wegmann U."/>
            <person name="Louis P."/>
            <person name="Goesmann A."/>
            <person name="Henrissat B."/>
            <person name="Duncan S.H."/>
            <person name="Flint H.J."/>
        </authorList>
    </citation>
    <scope>NUCLEOTIDE SEQUENCE</scope>
    <source>
        <strain evidence="7">NBRC 107715</strain>
    </source>
</reference>
<evidence type="ECO:0000313" key="7">
    <source>
        <dbReference type="EMBL" id="GLS62287.1"/>
    </source>
</evidence>
<evidence type="ECO:0000256" key="1">
    <source>
        <dbReference type="ARBA" id="ARBA00008857"/>
    </source>
</evidence>
<reference evidence="9" key="2">
    <citation type="journal article" date="2019" name="Int. J. Syst. Evol. Microbiol.">
        <title>The Global Catalogue of Microorganisms (GCM) 10K type strain sequencing project: providing services to taxonomists for standard genome sequencing and annotation.</title>
        <authorList>
            <consortium name="The Broad Institute Genomics Platform"/>
            <consortium name="The Broad Institute Genome Sequencing Center for Infectious Disease"/>
            <person name="Wu L."/>
            <person name="Ma J."/>
        </authorList>
    </citation>
    <scope>NUCLEOTIDE SEQUENCE [LARGE SCALE GENOMIC DNA]</scope>
    <source>
        <strain evidence="9">NBRC 107715</strain>
    </source>
</reference>
<evidence type="ECO:0000256" key="3">
    <source>
        <dbReference type="ARBA" id="ARBA00023125"/>
    </source>
</evidence>
<dbReference type="GO" id="GO:0006310">
    <property type="term" value="P:DNA recombination"/>
    <property type="evidence" value="ECO:0007669"/>
    <property type="project" value="UniProtKB-KW"/>
</dbReference>
<dbReference type="InterPro" id="IPR011010">
    <property type="entry name" value="DNA_brk_join_enz"/>
</dbReference>
<dbReference type="InterPro" id="IPR050808">
    <property type="entry name" value="Phage_Integrase"/>
</dbReference>
<keyword evidence="4" id="KW-0233">DNA recombination</keyword>
<dbReference type="RefSeq" id="WP_147025398.1">
    <property type="nucleotide sequence ID" value="NZ_BJZU01000028.1"/>
</dbReference>
<gene>
    <name evidence="7" type="ORF">GCM10007888_06680</name>
    <name evidence="6" type="ORF">MOX02_17410</name>
</gene>
<evidence type="ECO:0000313" key="6">
    <source>
        <dbReference type="EMBL" id="GEP03703.1"/>
    </source>
</evidence>
<comment type="caution">
    <text evidence="6">The sequence shown here is derived from an EMBL/GenBank/DDBJ whole genome shotgun (WGS) entry which is preliminary data.</text>
</comment>
<comment type="similarity">
    <text evidence="1">Belongs to the 'phage' integrase family.</text>
</comment>
<dbReference type="InterPro" id="IPR002104">
    <property type="entry name" value="Integrase_catalytic"/>
</dbReference>
<dbReference type="PROSITE" id="PS51898">
    <property type="entry name" value="TYR_RECOMBINASE"/>
    <property type="match status" value="1"/>
</dbReference>
<feature type="domain" description="Tyr recombinase" evidence="5">
    <location>
        <begin position="359"/>
        <end position="552"/>
    </location>
</feature>
<dbReference type="Pfam" id="PF00589">
    <property type="entry name" value="Phage_integrase"/>
    <property type="match status" value="1"/>
</dbReference>
<dbReference type="EMBL" id="BSPK01000008">
    <property type="protein sequence ID" value="GLS62287.1"/>
    <property type="molecule type" value="Genomic_DNA"/>
</dbReference>
<sequence length="578" mass="63046">MILSMKRHASRADSELPQFKRRVPTDVAERLKGRVVSFTLPAVGREDEIPVSFRLGEFAKVSLRTRHSDVAKVRALALAAHLQGVYEAVRQGPAVLSQMQMDALAGEVYRQLVAEHDENPGTVEQWERFKALTRAAVEGRIPGAPPIPADGRSDDAVMADLLFGDATGEELTARVDALPPEHDGQALVQRVGRLAFWALDRRGVVMSTDQELDLLRRVARAALDAAATLKKRAGGDWRPDPVAERFPSYEARQKGAGVTLSELFEKWRAERKPAPSSVSTWRGVINSLARHLKHEDAARITRRDILAWKDAEIARGLDATAFGDGPLAAVKAILNFAVRNDLLKENPAQGIVVSGKKKPGTSMLPYEDEEVARLLAITAHQKAPARRWLPLLAALTGARIGELAALWGSSVIEREGVIGIMITPSPDGATLKNVGSERFVPLHPAIIEAGFVTFARERGHRPLFYLRPAKRVGEGKHPSKGVTNHLATWIGAQGFKRERVAPLHGLRHWWKSAASRVGAPDSIADAIQGHTDKGAAARYRHISIAQMAEAVAMVPLPATPHTHGSEHELIPIVRAEPG</sequence>
<evidence type="ECO:0000256" key="4">
    <source>
        <dbReference type="ARBA" id="ARBA00023172"/>
    </source>
</evidence>
<reference evidence="6 8" key="3">
    <citation type="submission" date="2019-07" db="EMBL/GenBank/DDBJ databases">
        <title>Whole genome shotgun sequence of Methylobacterium oxalidis NBRC 107715.</title>
        <authorList>
            <person name="Hosoyama A."/>
            <person name="Uohara A."/>
            <person name="Ohji S."/>
            <person name="Ichikawa N."/>
        </authorList>
    </citation>
    <scope>NUCLEOTIDE SEQUENCE [LARGE SCALE GENOMIC DNA]</scope>
    <source>
        <strain evidence="6 8">NBRC 107715</strain>
    </source>
</reference>
<dbReference type="Proteomes" id="UP001156856">
    <property type="component" value="Unassembled WGS sequence"/>
</dbReference>
<evidence type="ECO:0000313" key="8">
    <source>
        <dbReference type="Proteomes" id="UP000321960"/>
    </source>
</evidence>
<dbReference type="OrthoDB" id="9784724at2"/>
<dbReference type="InterPro" id="IPR013762">
    <property type="entry name" value="Integrase-like_cat_sf"/>
</dbReference>
<dbReference type="SUPFAM" id="SSF56349">
    <property type="entry name" value="DNA breaking-rejoining enzymes"/>
    <property type="match status" value="1"/>
</dbReference>
<dbReference type="Proteomes" id="UP000321960">
    <property type="component" value="Unassembled WGS sequence"/>
</dbReference>
<keyword evidence="9" id="KW-1185">Reference proteome</keyword>
<protein>
    <recommendedName>
        <fullName evidence="5">Tyr recombinase domain-containing protein</fullName>
    </recommendedName>
</protein>
<dbReference type="Gene3D" id="1.10.443.10">
    <property type="entry name" value="Intergrase catalytic core"/>
    <property type="match status" value="1"/>
</dbReference>
<dbReference type="PANTHER" id="PTHR30629">
    <property type="entry name" value="PROPHAGE INTEGRASE"/>
    <property type="match status" value="1"/>
</dbReference>
<accession>A0A512J1B6</accession>